<feature type="transmembrane region" description="Helical" evidence="9">
    <location>
        <begin position="198"/>
        <end position="216"/>
    </location>
</feature>
<dbReference type="Gene3D" id="1.20.1560.10">
    <property type="entry name" value="ABC transporter type 1, transmembrane domain"/>
    <property type="match status" value="1"/>
</dbReference>
<evidence type="ECO:0000256" key="6">
    <source>
        <dbReference type="ARBA" id="ARBA00022840"/>
    </source>
</evidence>
<organism evidence="12 13">
    <name type="scientific">Turneriella parva (strain ATCC BAA-1111 / DSM 21527 / NCTC 11395 / H)</name>
    <name type="common">Leptospira parva</name>
    <dbReference type="NCBI Taxonomy" id="869212"/>
    <lineage>
        <taxon>Bacteria</taxon>
        <taxon>Pseudomonadati</taxon>
        <taxon>Spirochaetota</taxon>
        <taxon>Spirochaetia</taxon>
        <taxon>Leptospirales</taxon>
        <taxon>Leptospiraceae</taxon>
        <taxon>Turneriella</taxon>
    </lineage>
</organism>
<evidence type="ECO:0000256" key="3">
    <source>
        <dbReference type="ARBA" id="ARBA00022475"/>
    </source>
</evidence>
<dbReference type="AlphaFoldDB" id="I4B3J1"/>
<dbReference type="PANTHER" id="PTHR43394:SF1">
    <property type="entry name" value="ATP-BINDING CASSETTE SUB-FAMILY B MEMBER 10, MITOCHONDRIAL"/>
    <property type="match status" value="1"/>
</dbReference>
<dbReference type="RefSeq" id="WP_014802364.1">
    <property type="nucleotide sequence ID" value="NC_018020.1"/>
</dbReference>
<evidence type="ECO:0000313" key="13">
    <source>
        <dbReference type="Proteomes" id="UP000006048"/>
    </source>
</evidence>
<dbReference type="KEGG" id="tpx:Turpa_1200"/>
<evidence type="ECO:0000256" key="9">
    <source>
        <dbReference type="SAM" id="Phobius"/>
    </source>
</evidence>
<dbReference type="GO" id="GO:0016887">
    <property type="term" value="F:ATP hydrolysis activity"/>
    <property type="evidence" value="ECO:0007669"/>
    <property type="project" value="InterPro"/>
</dbReference>
<feature type="domain" description="ABC transmembrane type-1" evidence="11">
    <location>
        <begin position="51"/>
        <end position="339"/>
    </location>
</feature>
<evidence type="ECO:0000256" key="4">
    <source>
        <dbReference type="ARBA" id="ARBA00022692"/>
    </source>
</evidence>
<dbReference type="Proteomes" id="UP000006048">
    <property type="component" value="Chromosome"/>
</dbReference>
<feature type="domain" description="ABC transporter" evidence="10">
    <location>
        <begin position="371"/>
        <end position="605"/>
    </location>
</feature>
<dbReference type="InterPro" id="IPR027417">
    <property type="entry name" value="P-loop_NTPase"/>
</dbReference>
<dbReference type="GO" id="GO:0005886">
    <property type="term" value="C:plasma membrane"/>
    <property type="evidence" value="ECO:0007669"/>
    <property type="project" value="UniProtKB-SubCell"/>
</dbReference>
<accession>I4B3J1</accession>
<evidence type="ECO:0000313" key="12">
    <source>
        <dbReference type="EMBL" id="AFM11848.1"/>
    </source>
</evidence>
<keyword evidence="5" id="KW-0547">Nucleotide-binding</keyword>
<sequence length="606" mass="68273">MALVSSRWLFRQFLDDTHKQTTAKKLENKQASRANLRAYLDLMADYRRPFAIIFAAACATELLYLAVPVTTRHILDGVLMNAQLSAGEKKTLLLTIGAALLFMLVSAQAIDFWRRFYTVLVNGRFVRRLRLRLFRHLMHLPLGQIHELKTGGIVSRLTSDAENLTGILQMAVISPGVAFLRIVITFAILVYWHLPLALVASGFIPPLIYISLIYILKVRPVYRSVSNDRSAQDARTSEVFAGIRAVKAFEMQAAEQRRYNLTQDLMFRKNIFAAIRESAVDGIWNFLIPITSLLIMVFGGIYFLRGETSVGDLVAFQMYSGMLLYPVWRMVFSLSQIQKSMASLDRVLDMLKLDKESDTGHRTVPNSIRKVDFENITFSYREGNPVLKNVTLSLQPSRIYAIVGESGIGKTTLIDLLCRFYSPQQGEILLNGVNVTEFELADYRRLIAIVTQDAILFDGTVRDNLFGRDEFFSQADLRLALKAADADGFVQELPQGLDTLIGERGFKLSGGQRHRLTLARALARKAPILVLDEATAHLDTISEQRIRSHLRALSRKRIVLLITHRLSTVAHADSIIVLGNGGIEAMGSHRTLLKNSKTYRALWRAQ</sequence>
<evidence type="ECO:0000256" key="8">
    <source>
        <dbReference type="ARBA" id="ARBA00023136"/>
    </source>
</evidence>
<dbReference type="STRING" id="869212.Turpa_1200"/>
<dbReference type="SUPFAM" id="SSF90123">
    <property type="entry name" value="ABC transporter transmembrane region"/>
    <property type="match status" value="1"/>
</dbReference>
<dbReference type="InterPro" id="IPR003593">
    <property type="entry name" value="AAA+_ATPase"/>
</dbReference>
<feature type="transmembrane region" description="Helical" evidence="9">
    <location>
        <begin position="166"/>
        <end position="192"/>
    </location>
</feature>
<dbReference type="InterPro" id="IPR036640">
    <property type="entry name" value="ABC1_TM_sf"/>
</dbReference>
<keyword evidence="13" id="KW-1185">Reference proteome</keyword>
<evidence type="ECO:0000256" key="7">
    <source>
        <dbReference type="ARBA" id="ARBA00022989"/>
    </source>
</evidence>
<dbReference type="GO" id="GO:0015421">
    <property type="term" value="F:ABC-type oligopeptide transporter activity"/>
    <property type="evidence" value="ECO:0007669"/>
    <property type="project" value="TreeGrafter"/>
</dbReference>
<dbReference type="InterPro" id="IPR003439">
    <property type="entry name" value="ABC_transporter-like_ATP-bd"/>
</dbReference>
<dbReference type="PATRIC" id="fig|869212.3.peg.1185"/>
<feature type="transmembrane region" description="Helical" evidence="9">
    <location>
        <begin position="283"/>
        <end position="304"/>
    </location>
</feature>
<dbReference type="SUPFAM" id="SSF52540">
    <property type="entry name" value="P-loop containing nucleoside triphosphate hydrolases"/>
    <property type="match status" value="1"/>
</dbReference>
<feature type="transmembrane region" description="Helical" evidence="9">
    <location>
        <begin position="91"/>
        <end position="110"/>
    </location>
</feature>
<feature type="transmembrane region" description="Helical" evidence="9">
    <location>
        <begin position="316"/>
        <end position="334"/>
    </location>
</feature>
<keyword evidence="4 9" id="KW-0812">Transmembrane</keyword>
<dbReference type="CDD" id="cd07346">
    <property type="entry name" value="ABC_6TM_exporters"/>
    <property type="match status" value="1"/>
</dbReference>
<evidence type="ECO:0000259" key="11">
    <source>
        <dbReference type="PROSITE" id="PS50929"/>
    </source>
</evidence>
<evidence type="ECO:0000256" key="1">
    <source>
        <dbReference type="ARBA" id="ARBA00004651"/>
    </source>
</evidence>
<dbReference type="InterPro" id="IPR011527">
    <property type="entry name" value="ABC1_TM_dom"/>
</dbReference>
<keyword evidence="2" id="KW-0813">Transport</keyword>
<dbReference type="SMART" id="SM00382">
    <property type="entry name" value="AAA"/>
    <property type="match status" value="1"/>
</dbReference>
<keyword evidence="6" id="KW-0067">ATP-binding</keyword>
<proteinExistence type="predicted"/>
<dbReference type="Pfam" id="PF00664">
    <property type="entry name" value="ABC_membrane"/>
    <property type="match status" value="1"/>
</dbReference>
<dbReference type="PROSITE" id="PS50893">
    <property type="entry name" value="ABC_TRANSPORTER_2"/>
    <property type="match status" value="1"/>
</dbReference>
<dbReference type="GO" id="GO:0005524">
    <property type="term" value="F:ATP binding"/>
    <property type="evidence" value="ECO:0007669"/>
    <property type="project" value="UniProtKB-KW"/>
</dbReference>
<dbReference type="InterPro" id="IPR039421">
    <property type="entry name" value="Type_1_exporter"/>
</dbReference>
<dbReference type="Gene3D" id="3.40.50.300">
    <property type="entry name" value="P-loop containing nucleotide triphosphate hydrolases"/>
    <property type="match status" value="1"/>
</dbReference>
<evidence type="ECO:0000256" key="5">
    <source>
        <dbReference type="ARBA" id="ARBA00022741"/>
    </source>
</evidence>
<dbReference type="EMBL" id="CP002959">
    <property type="protein sequence ID" value="AFM11848.1"/>
    <property type="molecule type" value="Genomic_DNA"/>
</dbReference>
<reference evidence="12 13" key="1">
    <citation type="submission" date="2012-06" db="EMBL/GenBank/DDBJ databases">
        <title>The complete chromosome of genome of Turneriella parva DSM 21527.</title>
        <authorList>
            <consortium name="US DOE Joint Genome Institute (JGI-PGF)"/>
            <person name="Lucas S."/>
            <person name="Han J."/>
            <person name="Lapidus A."/>
            <person name="Bruce D."/>
            <person name="Goodwin L."/>
            <person name="Pitluck S."/>
            <person name="Peters L."/>
            <person name="Kyrpides N."/>
            <person name="Mavromatis K."/>
            <person name="Ivanova N."/>
            <person name="Mikhailova N."/>
            <person name="Chertkov O."/>
            <person name="Detter J.C."/>
            <person name="Tapia R."/>
            <person name="Han C."/>
            <person name="Land M."/>
            <person name="Hauser L."/>
            <person name="Markowitz V."/>
            <person name="Cheng J.-F."/>
            <person name="Hugenholtz P."/>
            <person name="Woyke T."/>
            <person name="Wu D."/>
            <person name="Gronow S."/>
            <person name="Wellnitz S."/>
            <person name="Brambilla E."/>
            <person name="Klenk H.-P."/>
            <person name="Eisen J.A."/>
        </authorList>
    </citation>
    <scope>NUCLEOTIDE SEQUENCE [LARGE SCALE GENOMIC DNA]</scope>
    <source>
        <strain evidence="13">ATCC BAA-1111 / DSM 21527 / NCTC 11395 / H</strain>
    </source>
</reference>
<dbReference type="HOGENOM" id="CLU_000604_84_3_12"/>
<gene>
    <name evidence="12" type="ordered locus">Turpa_1200</name>
</gene>
<keyword evidence="8 9" id="KW-0472">Membrane</keyword>
<feature type="transmembrane region" description="Helical" evidence="9">
    <location>
        <begin position="50"/>
        <end position="71"/>
    </location>
</feature>
<dbReference type="PANTHER" id="PTHR43394">
    <property type="entry name" value="ATP-DEPENDENT PERMEASE MDL1, MITOCHONDRIAL"/>
    <property type="match status" value="1"/>
</dbReference>
<protein>
    <submittedName>
        <fullName evidence="12">ABC transporter related protein</fullName>
    </submittedName>
</protein>
<evidence type="ECO:0000259" key="10">
    <source>
        <dbReference type="PROSITE" id="PS50893"/>
    </source>
</evidence>
<dbReference type="PROSITE" id="PS50929">
    <property type="entry name" value="ABC_TM1F"/>
    <property type="match status" value="1"/>
</dbReference>
<dbReference type="FunFam" id="3.40.50.300:FF:000221">
    <property type="entry name" value="Multidrug ABC transporter ATP-binding protein"/>
    <property type="match status" value="1"/>
</dbReference>
<evidence type="ECO:0000256" key="2">
    <source>
        <dbReference type="ARBA" id="ARBA00022448"/>
    </source>
</evidence>
<keyword evidence="3" id="KW-1003">Cell membrane</keyword>
<dbReference type="Pfam" id="PF00005">
    <property type="entry name" value="ABC_tran"/>
    <property type="match status" value="1"/>
</dbReference>
<keyword evidence="7 9" id="KW-1133">Transmembrane helix</keyword>
<name>I4B3J1_TURPD</name>
<comment type="subcellular location">
    <subcellularLocation>
        <location evidence="1">Cell membrane</location>
        <topology evidence="1">Multi-pass membrane protein</topology>
    </subcellularLocation>
</comment>